<keyword evidence="2" id="KW-0808">Transferase</keyword>
<reference evidence="2 3" key="1">
    <citation type="submission" date="2019-02" db="EMBL/GenBank/DDBJ databases">
        <title>Deep-cultivation of Planctomycetes and their phenomic and genomic characterization uncovers novel biology.</title>
        <authorList>
            <person name="Wiegand S."/>
            <person name="Jogler M."/>
            <person name="Boedeker C."/>
            <person name="Pinto D."/>
            <person name="Vollmers J."/>
            <person name="Rivas-Marin E."/>
            <person name="Kohn T."/>
            <person name="Peeters S.H."/>
            <person name="Heuer A."/>
            <person name="Rast P."/>
            <person name="Oberbeckmann S."/>
            <person name="Bunk B."/>
            <person name="Jeske O."/>
            <person name="Meyerdierks A."/>
            <person name="Storesund J.E."/>
            <person name="Kallscheuer N."/>
            <person name="Luecker S."/>
            <person name="Lage O.M."/>
            <person name="Pohl T."/>
            <person name="Merkel B.J."/>
            <person name="Hornburger P."/>
            <person name="Mueller R.-W."/>
            <person name="Bruemmer F."/>
            <person name="Labrenz M."/>
            <person name="Spormann A.M."/>
            <person name="Op den Camp H."/>
            <person name="Overmann J."/>
            <person name="Amann R."/>
            <person name="Jetten M.S.M."/>
            <person name="Mascher T."/>
            <person name="Medema M.H."/>
            <person name="Devos D.P."/>
            <person name="Kaster A.-K."/>
            <person name="Ovreas L."/>
            <person name="Rohde M."/>
            <person name="Galperin M.Y."/>
            <person name="Jogler C."/>
        </authorList>
    </citation>
    <scope>NUCLEOTIDE SEQUENCE [LARGE SCALE GENOMIC DNA]</scope>
    <source>
        <strain evidence="2 3">Mal48</strain>
    </source>
</reference>
<accession>A0A517QLT2</accession>
<keyword evidence="2" id="KW-0548">Nucleotidyltransferase</keyword>
<dbReference type="AlphaFoldDB" id="A0A517QLT2"/>
<dbReference type="Proteomes" id="UP000315724">
    <property type="component" value="Chromosome"/>
</dbReference>
<protein>
    <submittedName>
        <fullName evidence="2">Putative adenylyltransferase/sulfurtransferase MoeZ</fullName>
    </submittedName>
</protein>
<dbReference type="PANTHER" id="PTHR43031">
    <property type="entry name" value="FAD-DEPENDENT OXIDOREDUCTASE"/>
    <property type="match status" value="1"/>
</dbReference>
<dbReference type="PROSITE" id="PS50206">
    <property type="entry name" value="RHODANESE_3"/>
    <property type="match status" value="1"/>
</dbReference>
<dbReference type="InterPro" id="IPR001763">
    <property type="entry name" value="Rhodanese-like_dom"/>
</dbReference>
<dbReference type="Pfam" id="PF00581">
    <property type="entry name" value="Rhodanese"/>
    <property type="match status" value="1"/>
</dbReference>
<dbReference type="PANTHER" id="PTHR43031:SF17">
    <property type="entry name" value="SULFURTRANSFERASE YTWF-RELATED"/>
    <property type="match status" value="1"/>
</dbReference>
<dbReference type="GO" id="GO:0016779">
    <property type="term" value="F:nucleotidyltransferase activity"/>
    <property type="evidence" value="ECO:0007669"/>
    <property type="project" value="UniProtKB-KW"/>
</dbReference>
<dbReference type="Gene3D" id="3.40.250.10">
    <property type="entry name" value="Rhodanese-like domain"/>
    <property type="match status" value="1"/>
</dbReference>
<dbReference type="SUPFAM" id="SSF52821">
    <property type="entry name" value="Rhodanese/Cell cycle control phosphatase"/>
    <property type="match status" value="1"/>
</dbReference>
<dbReference type="InterPro" id="IPR050229">
    <property type="entry name" value="GlpE_sulfurtransferase"/>
</dbReference>
<proteinExistence type="predicted"/>
<sequence>MSAENQELPIEVDVHHVKALQDAGEQFLFIDCREKDEYETACIAGATLIPMSEMQDRSEELAQHKEKHIIVHCHHGGRSMRVTRWLKGQDFAKVQNMAGGIDAWSQEIDDSVPRY</sequence>
<dbReference type="KEGG" id="tpol:Mal48_18500"/>
<dbReference type="InterPro" id="IPR036873">
    <property type="entry name" value="Rhodanese-like_dom_sf"/>
</dbReference>
<dbReference type="OrthoDB" id="9800872at2"/>
<name>A0A517QLT2_9PLAN</name>
<feature type="domain" description="Rhodanese" evidence="1">
    <location>
        <begin position="23"/>
        <end position="113"/>
    </location>
</feature>
<dbReference type="EMBL" id="CP036267">
    <property type="protein sequence ID" value="QDT32603.1"/>
    <property type="molecule type" value="Genomic_DNA"/>
</dbReference>
<keyword evidence="3" id="KW-1185">Reference proteome</keyword>
<evidence type="ECO:0000313" key="2">
    <source>
        <dbReference type="EMBL" id="QDT32603.1"/>
    </source>
</evidence>
<gene>
    <name evidence="2" type="primary">moeZ</name>
    <name evidence="2" type="ORF">Mal48_18500</name>
</gene>
<dbReference type="RefSeq" id="WP_145197981.1">
    <property type="nucleotide sequence ID" value="NZ_CP036267.1"/>
</dbReference>
<evidence type="ECO:0000259" key="1">
    <source>
        <dbReference type="PROSITE" id="PS50206"/>
    </source>
</evidence>
<organism evidence="2 3">
    <name type="scientific">Thalassoglobus polymorphus</name>
    <dbReference type="NCBI Taxonomy" id="2527994"/>
    <lineage>
        <taxon>Bacteria</taxon>
        <taxon>Pseudomonadati</taxon>
        <taxon>Planctomycetota</taxon>
        <taxon>Planctomycetia</taxon>
        <taxon>Planctomycetales</taxon>
        <taxon>Planctomycetaceae</taxon>
        <taxon>Thalassoglobus</taxon>
    </lineage>
</organism>
<evidence type="ECO:0000313" key="3">
    <source>
        <dbReference type="Proteomes" id="UP000315724"/>
    </source>
</evidence>
<dbReference type="SMART" id="SM00450">
    <property type="entry name" value="RHOD"/>
    <property type="match status" value="1"/>
</dbReference>